<feature type="compositionally biased region" description="Basic and acidic residues" evidence="26">
    <location>
        <begin position="261"/>
        <end position="272"/>
    </location>
</feature>
<dbReference type="InterPro" id="IPR036886">
    <property type="entry name" value="Villin_headpiece_dom_sf"/>
</dbReference>
<feature type="compositionally biased region" description="Basic and acidic residues" evidence="26">
    <location>
        <begin position="615"/>
        <end position="624"/>
    </location>
</feature>
<feature type="region of interest" description="Disordered" evidence="26">
    <location>
        <begin position="292"/>
        <end position="316"/>
    </location>
</feature>
<feature type="region of interest" description="Disordered" evidence="26">
    <location>
        <begin position="387"/>
        <end position="487"/>
    </location>
</feature>
<evidence type="ECO:0000256" key="3">
    <source>
        <dbReference type="ARBA" id="ARBA00004245"/>
    </source>
</evidence>
<organism evidence="28 29">
    <name type="scientific">Cairina moschata</name>
    <name type="common">Muscovy duck</name>
    <dbReference type="NCBI Taxonomy" id="8855"/>
    <lineage>
        <taxon>Eukaryota</taxon>
        <taxon>Metazoa</taxon>
        <taxon>Chordata</taxon>
        <taxon>Craniata</taxon>
        <taxon>Vertebrata</taxon>
        <taxon>Euteleostomi</taxon>
        <taxon>Archelosauria</taxon>
        <taxon>Archosauria</taxon>
        <taxon>Dinosauria</taxon>
        <taxon>Saurischia</taxon>
        <taxon>Theropoda</taxon>
        <taxon>Coelurosauria</taxon>
        <taxon>Aves</taxon>
        <taxon>Neognathae</taxon>
        <taxon>Galloanserae</taxon>
        <taxon>Anseriformes</taxon>
        <taxon>Anatidae</taxon>
        <taxon>Anatinae</taxon>
        <taxon>Cairina</taxon>
    </lineage>
</organism>
<dbReference type="GO" id="GO:0051015">
    <property type="term" value="F:actin filament binding"/>
    <property type="evidence" value="ECO:0007669"/>
    <property type="project" value="InterPro"/>
</dbReference>
<dbReference type="CDD" id="cd11293">
    <property type="entry name" value="gelsolin_S4_like"/>
    <property type="match status" value="1"/>
</dbReference>
<dbReference type="InterPro" id="IPR007123">
    <property type="entry name" value="Gelsolin-like_dom"/>
</dbReference>
<dbReference type="CDD" id="cd11288">
    <property type="entry name" value="gelsolin_S5_like"/>
    <property type="match status" value="1"/>
</dbReference>
<keyword evidence="17" id="KW-0206">Cytoskeleton</keyword>
<feature type="compositionally biased region" description="Polar residues" evidence="26">
    <location>
        <begin position="243"/>
        <end position="259"/>
    </location>
</feature>
<feature type="compositionally biased region" description="Basic and acidic residues" evidence="26">
    <location>
        <begin position="428"/>
        <end position="437"/>
    </location>
</feature>
<evidence type="ECO:0000256" key="19">
    <source>
        <dbReference type="ARBA" id="ARBA00054035"/>
    </source>
</evidence>
<keyword evidence="15" id="KW-0472">Membrane</keyword>
<dbReference type="InterPro" id="IPR003128">
    <property type="entry name" value="Villin_headpiece"/>
</dbReference>
<comment type="similarity">
    <text evidence="7">Belongs to the villin/gelsolin family.</text>
</comment>
<reference evidence="28" key="3">
    <citation type="submission" date="2025-09" db="UniProtKB">
        <authorList>
            <consortium name="Ensembl"/>
        </authorList>
    </citation>
    <scope>IDENTIFICATION</scope>
</reference>
<evidence type="ECO:0000256" key="16">
    <source>
        <dbReference type="ARBA" id="ARBA00023203"/>
    </source>
</evidence>
<feature type="compositionally biased region" description="Basic and acidic residues" evidence="26">
    <location>
        <begin position="891"/>
        <end position="906"/>
    </location>
</feature>
<feature type="compositionally biased region" description="Basic and acidic residues" evidence="26">
    <location>
        <begin position="139"/>
        <end position="155"/>
    </location>
</feature>
<feature type="compositionally biased region" description="Polar residues" evidence="26">
    <location>
        <begin position="224"/>
        <end position="234"/>
    </location>
</feature>
<keyword evidence="14" id="KW-0965">Cell junction</keyword>
<dbReference type="FunFam" id="3.40.20.10:FF:000017">
    <property type="entry name" value="Supervillin"/>
    <property type="match status" value="1"/>
</dbReference>
<protein>
    <recommendedName>
        <fullName evidence="23">Supervillin</fullName>
    </recommendedName>
    <alternativeName>
        <fullName evidence="24">Archvillin</fullName>
    </alternativeName>
    <alternativeName>
        <fullName evidence="25">p205/p250</fullName>
    </alternativeName>
</protein>
<dbReference type="FunFam" id="3.40.20.10:FF:000016">
    <property type="entry name" value="supervillin isoform X2"/>
    <property type="match status" value="1"/>
</dbReference>
<evidence type="ECO:0000313" key="28">
    <source>
        <dbReference type="Ensembl" id="ENSCMMP00000007824.1"/>
    </source>
</evidence>
<feature type="region of interest" description="Disordered" evidence="26">
    <location>
        <begin position="111"/>
        <end position="280"/>
    </location>
</feature>
<evidence type="ECO:0000256" key="6">
    <source>
        <dbReference type="ARBA" id="ARBA00004626"/>
    </source>
</evidence>
<dbReference type="FunFam" id="3.40.20.10:FF:000015">
    <property type="entry name" value="supervillin isoform X2"/>
    <property type="match status" value="1"/>
</dbReference>
<evidence type="ECO:0000256" key="26">
    <source>
        <dbReference type="SAM" id="MobiDB-lite"/>
    </source>
</evidence>
<dbReference type="GO" id="GO:0043034">
    <property type="term" value="C:costamere"/>
    <property type="evidence" value="ECO:0007669"/>
    <property type="project" value="UniProtKB-ARBA"/>
</dbReference>
<evidence type="ECO:0000256" key="7">
    <source>
        <dbReference type="ARBA" id="ARBA00008418"/>
    </source>
</evidence>
<dbReference type="GO" id="GO:0008154">
    <property type="term" value="P:actin polymerization or depolymerization"/>
    <property type="evidence" value="ECO:0007669"/>
    <property type="project" value="TreeGrafter"/>
</dbReference>
<dbReference type="FunFam" id="3.40.20.10:FF:000013">
    <property type="entry name" value="supervillin isoform X1"/>
    <property type="match status" value="1"/>
</dbReference>
<evidence type="ECO:0000256" key="12">
    <source>
        <dbReference type="ARBA" id="ARBA00022737"/>
    </source>
</evidence>
<dbReference type="SUPFAM" id="SSF47050">
    <property type="entry name" value="VHP, Villin headpiece domain"/>
    <property type="match status" value="1"/>
</dbReference>
<evidence type="ECO:0000313" key="29">
    <source>
        <dbReference type="Proteomes" id="UP000694556"/>
    </source>
</evidence>
<evidence type="ECO:0000256" key="13">
    <source>
        <dbReference type="ARBA" id="ARBA00022837"/>
    </source>
</evidence>
<dbReference type="PRINTS" id="PR00597">
    <property type="entry name" value="GELSOLIN"/>
</dbReference>
<dbReference type="PANTHER" id="PTHR11977:SF45">
    <property type="entry name" value="SUPERVILLIN"/>
    <property type="match status" value="1"/>
</dbReference>
<dbReference type="InterPro" id="IPR007122">
    <property type="entry name" value="Villin/Gelsolin"/>
</dbReference>
<dbReference type="PROSITE" id="PS51089">
    <property type="entry name" value="HP"/>
    <property type="match status" value="1"/>
</dbReference>
<dbReference type="Gene3D" id="3.40.20.10">
    <property type="entry name" value="Severin"/>
    <property type="match status" value="5"/>
</dbReference>
<keyword evidence="18" id="KW-0966">Cell projection</keyword>
<dbReference type="Pfam" id="PF02209">
    <property type="entry name" value="VHP"/>
    <property type="match status" value="1"/>
</dbReference>
<evidence type="ECO:0000256" key="8">
    <source>
        <dbReference type="ARBA" id="ARBA00022475"/>
    </source>
</evidence>
<evidence type="ECO:0000256" key="1">
    <source>
        <dbReference type="ARBA" id="ARBA00004188"/>
    </source>
</evidence>
<feature type="compositionally biased region" description="Basic and acidic residues" evidence="26">
    <location>
        <begin position="171"/>
        <end position="214"/>
    </location>
</feature>
<reference evidence="28" key="1">
    <citation type="submission" date="2018-09" db="EMBL/GenBank/DDBJ databases">
        <title>Common duck and Muscovy duck high density SNP chip.</title>
        <authorList>
            <person name="Vignal A."/>
            <person name="Thebault N."/>
            <person name="Warren W.C."/>
        </authorList>
    </citation>
    <scope>NUCLEOTIDE SEQUENCE [LARGE SCALE GENOMIC DNA]</scope>
</reference>
<dbReference type="GO" id="GO:0051014">
    <property type="term" value="P:actin filament severing"/>
    <property type="evidence" value="ECO:0007669"/>
    <property type="project" value="TreeGrafter"/>
</dbReference>
<dbReference type="SMART" id="SM00262">
    <property type="entry name" value="GEL"/>
    <property type="match status" value="4"/>
</dbReference>
<dbReference type="Pfam" id="PF00626">
    <property type="entry name" value="Gelsolin"/>
    <property type="match status" value="1"/>
</dbReference>
<comment type="function">
    <text evidence="19">Forms a high-affinity link between the actin cytoskeleton and the membrane. Is among the first costameric proteins to assemble during myogenesis and it contributes to myogenic membrane structure and differentiation. Appears to be involved in myosin II assembly. May modulate myosin II regulation through MLCK during cell spreading, an initial step in cell migration. May play a role in invadopodial function.</text>
</comment>
<dbReference type="SUPFAM" id="SSF55753">
    <property type="entry name" value="Actin depolymerizing proteins"/>
    <property type="match status" value="5"/>
</dbReference>
<comment type="subcellular location">
    <subcellularLocation>
        <location evidence="5">Cell membrane</location>
        <topology evidence="5">Peripheral membrane protein</topology>
        <orientation evidence="5">Cytoplasmic side</orientation>
    </subcellularLocation>
    <subcellularLocation>
        <location evidence="4">Cell projection</location>
        <location evidence="4">Invadopodium</location>
    </subcellularLocation>
    <subcellularLocation>
        <location evidence="1">Cell projection</location>
        <location evidence="1">Podosome</location>
    </subcellularLocation>
    <subcellularLocation>
        <location evidence="6">Cleavage furrow</location>
    </subcellularLocation>
    <subcellularLocation>
        <location evidence="3">Cytoplasm</location>
        <location evidence="3">Cytoskeleton</location>
    </subcellularLocation>
    <subcellularLocation>
        <location evidence="2">Midbody</location>
    </subcellularLocation>
</comment>
<evidence type="ECO:0000256" key="17">
    <source>
        <dbReference type="ARBA" id="ARBA00023212"/>
    </source>
</evidence>
<evidence type="ECO:0000256" key="10">
    <source>
        <dbReference type="ARBA" id="ARBA00022490"/>
    </source>
</evidence>
<sequence length="2169" mass="244172">MKRKERIARRLEGIENDTQPMLLQNCPGSVTHRLLEEDTPRYMRATDPYSHHLGRSNEEEETSDSSVEKQPRSSRYRAEITGGNTESLYTGNMDTHELESKAERIARYKAERRRQLAEKYGLSLDSDLDSDYSSRYTRARKDPDSLERKGVKSERQDDESKDSSSLYSSRTEVKESKSVISESKEYSRHEKDGIAAKEELSNEKSDKKADDDKSSSYNEVPISPKQTPRESLSSPKRAASPIHLQNDQPLHSNIRQSAGKSKPEWFLQKDSEGDTPSLISWPSRVKVREKLVKEESARGSPEPVTDSVPHRKSHPVPAHYMPLQTETSAFDRVVNQPVSAVRQPIHGYIQPAGVAHTAQLMATEEAENLPIGSHLLADSVSLLTKPAAAPASESDKKEALGYGAKPDEEEALEGEQASKGRRPILPSEIRKQGKSHEGLFGGGELDTTTMGSSSSASKPKVNSEVQRELECNRRQGPEQPPKAPENIERSEAVMYIQSGSVSQPAKAKGPVWKVSTAKHKVLTRSMSDYTVAPKLASFHSKESTEANAANGEIGMVDTKVSVAQLRNVFLETANANKKTDLESRFEMSTSGSALSANGDRERGPRRPRRYFTPGENRKTSERFKTQPITSAERKETDSYELDSLYSLHSAFFFLSVDEEKLDDRAKLSVAAKRLLFREMEKSFEIKNIPKPPTRSSAVERRLRRLQDRSHTQPITSEEVVIAASLQASAHQKILAKEEIRAAKEAMGQDQSDEPDSSTLSLAEKMALFNKLSQPVSRAISTRSRGDIRHRRMNARYQTQPVTLGEVEQVSVQSESGKIAPLPTAVATSVATMASALSALFAGDLHAKPARDGSVSAATKADLRFHTSAENLESSGKHMQKSEQWQPSSEVLESKRSSKKHEEEGKRFLAHEANEIRKYSSFEEETTHPVPEKTGDYHKESTYSFLRKGSMELFSSQALFQPLEHKEMDTSMQGKWEAKEVQSFEENMDLEFDVLIQHISFDRADHVESTSELTSTSATRTVSQTAAVASCRLQELSEQLEGKFYKNSCEMFSVGENKTQAAEDVLDSSSKTMSIKERLALLKKSGEEDWKSRLSKKQEYAKVSATDRSAQMQEVEQLALRNLRLADNQESQMTIEERKHLITAREEAWKSKGKGAANDSTQFTVAGRMVKKGLASPSALTPVASPFSNRQKSTTPVTKPLEEIEARPDMQLESDMKLDKLESFLGRLNNKVAGMPETVLTVTGKSVKEVMKLDDDETFSKFYRHVDFPSSSVPLDLDEDFDAIFDPYAPKLISSVAEHKRAVRPMRRVQSSRNPLKMLAAREDILHDYFEYNFVFFCVCVFSPFFFFFFFNVQVSTNSNFSEVALAGLASKENFSNVSLRSVNLTEQNSNNSAVPYKKLMLLQIKGRRHVQTRLVEPRASSLNSGDCFLLLTPHLCFLWVGEFANVIEKAKASELATLIQTKRELGCRASYIQTIEEGINTHTHAAKDFWKLLGGQTNYQSAGSPEEDEMYEAAIIETNCIYRLVEDKLIPEDDYWGKMPKCTLLQPKEVLVFDFGSEVYVWHGKEVTLAQRKVAFQLAKHLWNGTFDYSNCDINPLDPGECNPIIPRKGQGRPDWAVFGRLTEHNETILFKEKFLDWTELKKLNEKNSSESLHQKEESRSETKPYDVMLMVAVPQTTVGTVLDGMNIGRGYGLVEGEDGRQFEIITASVDVWHILEFDYSRLPKQSIGQFHEGDTYVVKWKYMVSTTVGSRQKGEQQVRAVGKEKCVYFFWQGRHSTVSEKGTSALMTVELDEERGAQVQVLQGKEPPCFLQCFQGGMIVHAGRREEEEENAQSDWRLYCVRGEVPNEGNLLEVACHCSSLRSRTSMIVLNINKALIYLWHGCKAQSHTKEVGRTAANKIKEQCPLEAGLHSSSKVTIHECDEGSEPLGFWDALGRRDRKAYDCMLQDPGKFNFTPRLFSLSSSSGEFAATEFVYPSRDPAVINSMPFLQEDLYTAPQPALFLVDNHHEVYLWQGWWPVENKIAGSARIRWATDRKSAMETVLQYCKGKNVKKPPKSYLIHAGLEPLTFTNMFPSWEHREDIAEITEMDADVSNQIILVEDVLAKLCKTVYPLADLLARPLPEGVDPLKLEIYLSDEDFEVALEMTREEYNALPSWKQVNLKKAKGLF</sequence>
<feature type="region of interest" description="Disordered" evidence="26">
    <location>
        <begin position="584"/>
        <end position="634"/>
    </location>
</feature>
<dbReference type="GO" id="GO:0051016">
    <property type="term" value="P:barbed-end actin filament capping"/>
    <property type="evidence" value="ECO:0007669"/>
    <property type="project" value="TreeGrafter"/>
</dbReference>
<dbReference type="GO" id="GO:0061061">
    <property type="term" value="P:muscle structure development"/>
    <property type="evidence" value="ECO:0007669"/>
    <property type="project" value="UniProtKB-ARBA"/>
</dbReference>
<evidence type="ECO:0000256" key="14">
    <source>
        <dbReference type="ARBA" id="ARBA00022949"/>
    </source>
</evidence>
<proteinExistence type="inferred from homology"/>
<evidence type="ECO:0000256" key="22">
    <source>
        <dbReference type="ARBA" id="ARBA00063352"/>
    </source>
</evidence>
<keyword evidence="9" id="KW-0488">Methylation</keyword>
<dbReference type="InterPro" id="IPR029006">
    <property type="entry name" value="ADF-H/Gelsolin-like_dom_sf"/>
</dbReference>
<dbReference type="Ensembl" id="ENSCMMT00000008624.1">
    <property type="protein sequence ID" value="ENSCMMP00000007824.1"/>
    <property type="gene ID" value="ENSCMMG00000003799.1"/>
</dbReference>
<evidence type="ECO:0000256" key="5">
    <source>
        <dbReference type="ARBA" id="ARBA00004413"/>
    </source>
</evidence>
<dbReference type="Proteomes" id="UP000694556">
    <property type="component" value="Chromosome 2"/>
</dbReference>
<evidence type="ECO:0000256" key="21">
    <source>
        <dbReference type="ARBA" id="ARBA00062243"/>
    </source>
</evidence>
<dbReference type="GO" id="GO:0005634">
    <property type="term" value="C:nucleus"/>
    <property type="evidence" value="ECO:0007669"/>
    <property type="project" value="UniProtKB-ARBA"/>
</dbReference>
<dbReference type="FunFam" id="1.10.950.10:FF:000003">
    <property type="entry name" value="supervillin isoform X2"/>
    <property type="match status" value="1"/>
</dbReference>
<comment type="subunit">
    <text evidence="21">Associates with F-actin. Interacts with NEB. Interacts with MYH9. Interacts with MYLK. Interacts with TASOR.</text>
</comment>
<evidence type="ECO:0000256" key="11">
    <source>
        <dbReference type="ARBA" id="ARBA00022553"/>
    </source>
</evidence>
<feature type="domain" description="HP" evidence="27">
    <location>
        <begin position="2106"/>
        <end position="2169"/>
    </location>
</feature>
<evidence type="ECO:0000256" key="4">
    <source>
        <dbReference type="ARBA" id="ARBA00004264"/>
    </source>
</evidence>
<feature type="compositionally biased region" description="Polar residues" evidence="26">
    <location>
        <begin position="586"/>
        <end position="595"/>
    </location>
</feature>
<evidence type="ECO:0000259" key="27">
    <source>
        <dbReference type="PROSITE" id="PS51089"/>
    </source>
</evidence>
<feature type="compositionally biased region" description="Polar residues" evidence="26">
    <location>
        <begin position="881"/>
        <end position="890"/>
    </location>
</feature>
<feature type="compositionally biased region" description="Polar residues" evidence="26">
    <location>
        <begin position="82"/>
        <end position="93"/>
    </location>
</feature>
<evidence type="ECO:0000256" key="15">
    <source>
        <dbReference type="ARBA" id="ARBA00023136"/>
    </source>
</evidence>
<dbReference type="GO" id="GO:0030496">
    <property type="term" value="C:midbody"/>
    <property type="evidence" value="ECO:0007669"/>
    <property type="project" value="UniProtKB-SubCell"/>
</dbReference>
<dbReference type="Gene3D" id="1.10.950.10">
    <property type="entry name" value="Villin headpiece domain"/>
    <property type="match status" value="1"/>
</dbReference>
<reference evidence="28" key="2">
    <citation type="submission" date="2025-08" db="UniProtKB">
        <authorList>
            <consortium name="Ensembl"/>
        </authorList>
    </citation>
    <scope>IDENTIFICATION</scope>
</reference>
<feature type="region of interest" description="Disordered" evidence="26">
    <location>
        <begin position="871"/>
        <end position="906"/>
    </location>
</feature>
<evidence type="ECO:0000256" key="9">
    <source>
        <dbReference type="ARBA" id="ARBA00022481"/>
    </source>
</evidence>
<dbReference type="CDD" id="cd11289">
    <property type="entry name" value="gelsolin_S2_like"/>
    <property type="match status" value="1"/>
</dbReference>
<feature type="region of interest" description="Disordered" evidence="26">
    <location>
        <begin position="1"/>
        <end position="98"/>
    </location>
</feature>
<comment type="function">
    <text evidence="20">May be involved in modulation of focal adhesions. Supervillin-mediated down-regulation of focal adhesions involves binding to TRIP6. Plays a role in cytokinesis through KIF14 interaction.</text>
</comment>
<comment type="subunit">
    <text evidence="22">Interacts with TRIP6. Interacts with DYNLT1. Interacts with KIF14; at midbody during cytokinesis.</text>
</comment>
<evidence type="ECO:0000256" key="24">
    <source>
        <dbReference type="ARBA" id="ARBA00078566"/>
    </source>
</evidence>
<keyword evidence="10" id="KW-0963">Cytoplasm</keyword>
<keyword evidence="29" id="KW-1185">Reference proteome</keyword>
<evidence type="ECO:0000256" key="20">
    <source>
        <dbReference type="ARBA" id="ARBA00060267"/>
    </source>
</evidence>
<evidence type="ECO:0000256" key="18">
    <source>
        <dbReference type="ARBA" id="ARBA00023273"/>
    </source>
</evidence>
<dbReference type="GO" id="GO:0032154">
    <property type="term" value="C:cleavage furrow"/>
    <property type="evidence" value="ECO:0007669"/>
    <property type="project" value="UniProtKB-SubCell"/>
</dbReference>
<feature type="compositionally biased region" description="Polar residues" evidence="26">
    <location>
        <begin position="16"/>
        <end position="28"/>
    </location>
</feature>
<evidence type="ECO:0000256" key="2">
    <source>
        <dbReference type="ARBA" id="ARBA00004214"/>
    </source>
</evidence>
<dbReference type="CDD" id="cd11280">
    <property type="entry name" value="gelsolin_like"/>
    <property type="match status" value="1"/>
</dbReference>
<dbReference type="GO" id="GO:0042995">
    <property type="term" value="C:cell projection"/>
    <property type="evidence" value="ECO:0007669"/>
    <property type="project" value="UniProtKB-SubCell"/>
</dbReference>
<accession>A0A8C3GGE2</accession>
<dbReference type="PANTHER" id="PTHR11977">
    <property type="entry name" value="VILLIN"/>
    <property type="match status" value="1"/>
</dbReference>
<keyword evidence="8" id="KW-1003">Cell membrane</keyword>
<keyword evidence="13" id="KW-0106">Calcium</keyword>
<evidence type="ECO:0000256" key="23">
    <source>
        <dbReference type="ARBA" id="ARBA00069763"/>
    </source>
</evidence>
<keyword evidence="16" id="KW-0009">Actin-binding</keyword>
<name>A0A8C3GGE2_CAIMO</name>
<keyword evidence="12" id="KW-0677">Repeat</keyword>
<evidence type="ECO:0000256" key="25">
    <source>
        <dbReference type="ARBA" id="ARBA00082677"/>
    </source>
</evidence>
<keyword evidence="11" id="KW-0597">Phosphoprotein</keyword>
<dbReference type="GO" id="GO:0002102">
    <property type="term" value="C:podosome"/>
    <property type="evidence" value="ECO:0007669"/>
    <property type="project" value="UniProtKB-SubCell"/>
</dbReference>
<feature type="compositionally biased region" description="Basic and acidic residues" evidence="26">
    <location>
        <begin position="465"/>
        <end position="476"/>
    </location>
</feature>
<dbReference type="GO" id="GO:0005546">
    <property type="term" value="F:phosphatidylinositol-4,5-bisphosphate binding"/>
    <property type="evidence" value="ECO:0007669"/>
    <property type="project" value="TreeGrafter"/>
</dbReference>
<dbReference type="SMART" id="SM00153">
    <property type="entry name" value="VHP"/>
    <property type="match status" value="1"/>
</dbReference>